<dbReference type="CDD" id="cd02224">
    <property type="entry name" value="cupin_SPO2919-like"/>
    <property type="match status" value="1"/>
</dbReference>
<dbReference type="InterPro" id="IPR013096">
    <property type="entry name" value="Cupin_2"/>
</dbReference>
<reference evidence="3 4" key="1">
    <citation type="submission" date="2024-06" db="EMBL/GenBank/DDBJ databases">
        <authorList>
            <person name="Woo H."/>
        </authorList>
    </citation>
    <scope>NUCLEOTIDE SEQUENCE [LARGE SCALE GENOMIC DNA]</scope>
    <source>
        <strain evidence="3 4">S2-g</strain>
    </source>
</reference>
<dbReference type="InterPro" id="IPR011051">
    <property type="entry name" value="RmlC_Cupin_sf"/>
</dbReference>
<dbReference type="Gene3D" id="2.60.120.10">
    <property type="entry name" value="Jelly Rolls"/>
    <property type="match status" value="1"/>
</dbReference>
<accession>A0ABV3QSV7</accession>
<dbReference type="Proteomes" id="UP001556170">
    <property type="component" value="Unassembled WGS sequence"/>
</dbReference>
<proteinExistence type="predicted"/>
<keyword evidence="4" id="KW-1185">Reference proteome</keyword>
<evidence type="ECO:0000313" key="4">
    <source>
        <dbReference type="Proteomes" id="UP001556170"/>
    </source>
</evidence>
<sequence>MSQPRELLKAADIEAMEAVASPHPLNPNALCLRKSLGDATGLTQLGFHRIELMPGRDSSEYHRHHYEEECVYVLAGHGRALIDEQAHAVGPGDFLGFARNGAAHVITNTGDAPLVLLVAGQRLAQDICDYPHRRKRLYMRGEQGDLVDFDAIVPD</sequence>
<name>A0ABV3QSV7_9GAMM</name>
<evidence type="ECO:0000259" key="2">
    <source>
        <dbReference type="Pfam" id="PF07883"/>
    </source>
</evidence>
<dbReference type="PANTHER" id="PTHR35848">
    <property type="entry name" value="OXALATE-BINDING PROTEIN"/>
    <property type="match status" value="1"/>
</dbReference>
<organism evidence="3 4">
    <name type="scientific">Rhodanobacter geophilus</name>
    <dbReference type="NCBI Taxonomy" id="3162488"/>
    <lineage>
        <taxon>Bacteria</taxon>
        <taxon>Pseudomonadati</taxon>
        <taxon>Pseudomonadota</taxon>
        <taxon>Gammaproteobacteria</taxon>
        <taxon>Lysobacterales</taxon>
        <taxon>Rhodanobacteraceae</taxon>
        <taxon>Rhodanobacter</taxon>
    </lineage>
</organism>
<evidence type="ECO:0000256" key="1">
    <source>
        <dbReference type="ARBA" id="ARBA00022723"/>
    </source>
</evidence>
<dbReference type="RefSeq" id="WP_367845261.1">
    <property type="nucleotide sequence ID" value="NZ_JBFOHL010000010.1"/>
</dbReference>
<keyword evidence="1" id="KW-0479">Metal-binding</keyword>
<gene>
    <name evidence="3" type="ORF">ABQJ56_12125</name>
</gene>
<dbReference type="EMBL" id="JBFOHL010000010">
    <property type="protein sequence ID" value="MEW9624968.1"/>
    <property type="molecule type" value="Genomic_DNA"/>
</dbReference>
<dbReference type="SUPFAM" id="SSF51182">
    <property type="entry name" value="RmlC-like cupins"/>
    <property type="match status" value="1"/>
</dbReference>
<evidence type="ECO:0000313" key="3">
    <source>
        <dbReference type="EMBL" id="MEW9624968.1"/>
    </source>
</evidence>
<feature type="domain" description="Cupin type-2" evidence="2">
    <location>
        <begin position="49"/>
        <end position="118"/>
    </location>
</feature>
<comment type="caution">
    <text evidence="3">The sequence shown here is derived from an EMBL/GenBank/DDBJ whole genome shotgun (WGS) entry which is preliminary data.</text>
</comment>
<dbReference type="Pfam" id="PF07883">
    <property type="entry name" value="Cupin_2"/>
    <property type="match status" value="1"/>
</dbReference>
<protein>
    <submittedName>
        <fullName evidence="3">Cupin domain-containing protein</fullName>
    </submittedName>
</protein>
<dbReference type="InterPro" id="IPR014710">
    <property type="entry name" value="RmlC-like_jellyroll"/>
</dbReference>
<dbReference type="InterPro" id="IPR051610">
    <property type="entry name" value="GPI/OXD"/>
</dbReference>